<proteinExistence type="predicted"/>
<dbReference type="Proteomes" id="UP001286313">
    <property type="component" value="Unassembled WGS sequence"/>
</dbReference>
<feature type="compositionally biased region" description="Low complexity" evidence="1">
    <location>
        <begin position="1"/>
        <end position="20"/>
    </location>
</feature>
<reference evidence="2" key="1">
    <citation type="submission" date="2023-10" db="EMBL/GenBank/DDBJ databases">
        <title>Genome assemblies of two species of porcelain crab, Petrolisthes cinctipes and Petrolisthes manimaculis (Anomura: Porcellanidae).</title>
        <authorList>
            <person name="Angst P."/>
        </authorList>
    </citation>
    <scope>NUCLEOTIDE SEQUENCE</scope>
    <source>
        <strain evidence="2">PB745_01</strain>
        <tissue evidence="2">Gill</tissue>
    </source>
</reference>
<dbReference type="EMBL" id="JAWQEG010000748">
    <property type="protein sequence ID" value="KAK3885952.1"/>
    <property type="molecule type" value="Genomic_DNA"/>
</dbReference>
<protein>
    <submittedName>
        <fullName evidence="2">Uncharacterized protein</fullName>
    </submittedName>
</protein>
<name>A0AAE1KW10_PETCI</name>
<evidence type="ECO:0000256" key="1">
    <source>
        <dbReference type="SAM" id="MobiDB-lite"/>
    </source>
</evidence>
<comment type="caution">
    <text evidence="2">The sequence shown here is derived from an EMBL/GenBank/DDBJ whole genome shotgun (WGS) entry which is preliminary data.</text>
</comment>
<gene>
    <name evidence="2" type="ORF">Pcinc_009867</name>
</gene>
<accession>A0AAE1KW10</accession>
<feature type="region of interest" description="Disordered" evidence="1">
    <location>
        <begin position="1"/>
        <end position="25"/>
    </location>
</feature>
<keyword evidence="3" id="KW-1185">Reference proteome</keyword>
<dbReference type="AlphaFoldDB" id="A0AAE1KW10"/>
<evidence type="ECO:0000313" key="2">
    <source>
        <dbReference type="EMBL" id="KAK3885952.1"/>
    </source>
</evidence>
<evidence type="ECO:0000313" key="3">
    <source>
        <dbReference type="Proteomes" id="UP001286313"/>
    </source>
</evidence>
<sequence>MSLLLSFPSLPPSSTNTLPTSPFPPHPYTPLPHHLNFHPYTFPLPGRYTLPSQPLHLPLPTLTPFPSPPPTPFPPHPYTLPHHPYTLPSPPPTYTLPFTFLIAPLRVLGNLQPPLHTFYLNA</sequence>
<organism evidence="2 3">
    <name type="scientific">Petrolisthes cinctipes</name>
    <name type="common">Flat porcelain crab</name>
    <dbReference type="NCBI Taxonomy" id="88211"/>
    <lineage>
        <taxon>Eukaryota</taxon>
        <taxon>Metazoa</taxon>
        <taxon>Ecdysozoa</taxon>
        <taxon>Arthropoda</taxon>
        <taxon>Crustacea</taxon>
        <taxon>Multicrustacea</taxon>
        <taxon>Malacostraca</taxon>
        <taxon>Eumalacostraca</taxon>
        <taxon>Eucarida</taxon>
        <taxon>Decapoda</taxon>
        <taxon>Pleocyemata</taxon>
        <taxon>Anomura</taxon>
        <taxon>Galatheoidea</taxon>
        <taxon>Porcellanidae</taxon>
        <taxon>Petrolisthes</taxon>
    </lineage>
</organism>